<organism evidence="3 4">
    <name type="scientific">Segatella buccae ATCC 33574</name>
    <dbReference type="NCBI Taxonomy" id="873513"/>
    <lineage>
        <taxon>Bacteria</taxon>
        <taxon>Pseudomonadati</taxon>
        <taxon>Bacteroidota</taxon>
        <taxon>Bacteroidia</taxon>
        <taxon>Bacteroidales</taxon>
        <taxon>Prevotellaceae</taxon>
        <taxon>Segatella</taxon>
    </lineage>
</organism>
<dbReference type="eggNOG" id="COG0438">
    <property type="taxonomic scope" value="Bacteria"/>
</dbReference>
<feature type="domain" description="Glycosyl transferase family 1" evidence="1">
    <location>
        <begin position="174"/>
        <end position="321"/>
    </location>
</feature>
<accession>E6K7P3</accession>
<dbReference type="GeneID" id="93536259"/>
<dbReference type="HOGENOM" id="CLU_009583_0_3_10"/>
<evidence type="ECO:0000259" key="2">
    <source>
        <dbReference type="Pfam" id="PF13439"/>
    </source>
</evidence>
<dbReference type="EMBL" id="AEPD01000028">
    <property type="protein sequence ID" value="EFU30196.1"/>
    <property type="molecule type" value="Genomic_DNA"/>
</dbReference>
<evidence type="ECO:0000313" key="4">
    <source>
        <dbReference type="Proteomes" id="UP000003112"/>
    </source>
</evidence>
<keyword evidence="4" id="KW-1185">Reference proteome</keyword>
<evidence type="ECO:0000259" key="1">
    <source>
        <dbReference type="Pfam" id="PF00534"/>
    </source>
</evidence>
<reference evidence="3 4" key="1">
    <citation type="submission" date="2010-10" db="EMBL/GenBank/DDBJ databases">
        <authorList>
            <person name="Muzny D."/>
            <person name="Qin X."/>
            <person name="Deng J."/>
            <person name="Jiang H."/>
            <person name="Liu Y."/>
            <person name="Qu J."/>
            <person name="Song X.-Z."/>
            <person name="Zhang L."/>
            <person name="Thornton R."/>
            <person name="Coyle M."/>
            <person name="Francisco L."/>
            <person name="Jackson L."/>
            <person name="Javaid M."/>
            <person name="Korchina V."/>
            <person name="Kovar C."/>
            <person name="Mata R."/>
            <person name="Mathew T."/>
            <person name="Ngo R."/>
            <person name="Nguyen L."/>
            <person name="Nguyen N."/>
            <person name="Okwuonu G."/>
            <person name="Ongeri F."/>
            <person name="Pham C."/>
            <person name="Simmons D."/>
            <person name="Wilczek-Boney K."/>
            <person name="Hale W."/>
            <person name="Jakkamsetti A."/>
            <person name="Pham P."/>
            <person name="Ruth R."/>
            <person name="San Lucas F."/>
            <person name="Warren J."/>
            <person name="Zhang J."/>
            <person name="Zhao Z."/>
            <person name="Zhou C."/>
            <person name="Zhu D."/>
            <person name="Lee S."/>
            <person name="Bess C."/>
            <person name="Blankenburg K."/>
            <person name="Forbes L."/>
            <person name="Fu Q."/>
            <person name="Gubbala S."/>
            <person name="Hirani K."/>
            <person name="Jayaseelan J.C."/>
            <person name="Lara F."/>
            <person name="Munidasa M."/>
            <person name="Palculict T."/>
            <person name="Patil S."/>
            <person name="Pu L.-L."/>
            <person name="Saada N."/>
            <person name="Tang L."/>
            <person name="Weissenberger G."/>
            <person name="Zhu Y."/>
            <person name="Hemphill L."/>
            <person name="Shang Y."/>
            <person name="Youmans B."/>
            <person name="Ayvaz T."/>
            <person name="Ross M."/>
            <person name="Santibanez J."/>
            <person name="Aqrawi P."/>
            <person name="Gross S."/>
            <person name="Joshi V."/>
            <person name="Fowler G."/>
            <person name="Nazareth L."/>
            <person name="Reid J."/>
            <person name="Worley K."/>
            <person name="Petrosino J."/>
            <person name="Highlander S."/>
            <person name="Gibbs R."/>
        </authorList>
    </citation>
    <scope>NUCLEOTIDE SEQUENCE [LARGE SCALE GENOMIC DNA]</scope>
    <source>
        <strain evidence="3 4">ATCC 33574</strain>
    </source>
</reference>
<dbReference type="Proteomes" id="UP000003112">
    <property type="component" value="Unassembled WGS sequence"/>
</dbReference>
<dbReference type="Pfam" id="PF00534">
    <property type="entry name" value="Glycos_transf_1"/>
    <property type="match status" value="1"/>
</dbReference>
<dbReference type="InterPro" id="IPR001296">
    <property type="entry name" value="Glyco_trans_1"/>
</dbReference>
<dbReference type="InterPro" id="IPR028098">
    <property type="entry name" value="Glyco_trans_4-like_N"/>
</dbReference>
<evidence type="ECO:0000313" key="3">
    <source>
        <dbReference type="EMBL" id="EFU30196.1"/>
    </source>
</evidence>
<dbReference type="PANTHER" id="PTHR12526">
    <property type="entry name" value="GLYCOSYLTRANSFERASE"/>
    <property type="match status" value="1"/>
</dbReference>
<name>E6K7P3_9BACT</name>
<dbReference type="Gene3D" id="3.40.50.2000">
    <property type="entry name" value="Glycogen Phosphorylase B"/>
    <property type="match status" value="2"/>
</dbReference>
<dbReference type="STRING" id="873513.HMPREF6485_1475"/>
<gene>
    <name evidence="3" type="ORF">HMPREF6485_1475</name>
</gene>
<proteinExistence type="predicted"/>
<dbReference type="GO" id="GO:0016757">
    <property type="term" value="F:glycosyltransferase activity"/>
    <property type="evidence" value="ECO:0007669"/>
    <property type="project" value="UniProtKB-KW"/>
</dbReference>
<dbReference type="RefSeq" id="WP_004345543.1">
    <property type="nucleotide sequence ID" value="NZ_GL586311.1"/>
</dbReference>
<feature type="domain" description="Glycosyltransferase subfamily 4-like N-terminal" evidence="2">
    <location>
        <begin position="13"/>
        <end position="166"/>
    </location>
</feature>
<keyword evidence="3" id="KW-0808">Transferase</keyword>
<dbReference type="Pfam" id="PF13439">
    <property type="entry name" value="Glyco_transf_4"/>
    <property type="match status" value="1"/>
</dbReference>
<dbReference type="EC" id="2.4.-.-" evidence="3"/>
<sequence length="353" mass="40457">MRILQIITKSELGGAQSVLTTLVNSLVQNHEVIVVGGEGNGKMWEVISDKAIKINCPYLKRSISIINDIKATFFLHKIYHQYNPDIIHLHSSKAGILGRLAFPKCKIVYTVHGFDSIRIAFRRMLPIEKIMQTRCQAIVGVSQYDVDNLHNEGITHGLSLIYNGVERPKTINKKDIVFSTEVNSYTKKILCIARLTQPKRPDIFMETASMLPNYAFIWIGNQFDVNEHPNNVFFMGNIPQASRYCQEIDAFMLASDYEGLPMVILEAMSYGKPIFASKVGGTSEIVMEGYNGYTLKNKADLFVEKIKYVLDDPKIYNDFSQHSLMLYNQKFTAQKMIENYYNLYRTIYEKRPF</sequence>
<keyword evidence="3" id="KW-0328">Glycosyltransferase</keyword>
<dbReference type="AlphaFoldDB" id="E6K7P3"/>
<dbReference type="SUPFAM" id="SSF53756">
    <property type="entry name" value="UDP-Glycosyltransferase/glycogen phosphorylase"/>
    <property type="match status" value="1"/>
</dbReference>
<comment type="caution">
    <text evidence="3">The sequence shown here is derived from an EMBL/GenBank/DDBJ whole genome shotgun (WGS) entry which is preliminary data.</text>
</comment>
<protein>
    <submittedName>
        <fullName evidence="3">Glycosyltransferase, group 1 family protein</fullName>
        <ecNumber evidence="3">2.4.-.-</ecNumber>
    </submittedName>
</protein>
<dbReference type="PANTHER" id="PTHR12526:SF630">
    <property type="entry name" value="GLYCOSYLTRANSFERASE"/>
    <property type="match status" value="1"/>
</dbReference>